<evidence type="ECO:0000313" key="1">
    <source>
        <dbReference type="EMBL" id="SPS02342.1"/>
    </source>
</evidence>
<reference evidence="1 2" key="1">
    <citation type="submission" date="2018-01" db="EMBL/GenBank/DDBJ databases">
        <authorList>
            <person name="Gaut B.S."/>
            <person name="Morton B.R."/>
            <person name="Clegg M.T."/>
            <person name="Duvall M.R."/>
        </authorList>
    </citation>
    <scope>NUCLEOTIDE SEQUENCE [LARGE SCALE GENOMIC DNA]</scope>
    <source>
        <strain evidence="1">Cupriavidus taiwanensis cmp 52</strain>
    </source>
</reference>
<organism evidence="1 2">
    <name type="scientific">Cupriavidus taiwanensis</name>
    <dbReference type="NCBI Taxonomy" id="164546"/>
    <lineage>
        <taxon>Bacteria</taxon>
        <taxon>Pseudomonadati</taxon>
        <taxon>Pseudomonadota</taxon>
        <taxon>Betaproteobacteria</taxon>
        <taxon>Burkholderiales</taxon>
        <taxon>Burkholderiaceae</taxon>
        <taxon>Cupriavidus</taxon>
    </lineage>
</organism>
<evidence type="ECO:0008006" key="3">
    <source>
        <dbReference type="Google" id="ProtNLM"/>
    </source>
</evidence>
<name>A0A375JC33_9BURK</name>
<dbReference type="PANTHER" id="PTHR33803:SF3">
    <property type="entry name" value="BLL1974 PROTEIN"/>
    <property type="match status" value="1"/>
</dbReference>
<dbReference type="AlphaFoldDB" id="A0A375JC33"/>
<dbReference type="EMBL" id="OVTA01000067">
    <property type="protein sequence ID" value="SPS02342.1"/>
    <property type="molecule type" value="Genomic_DNA"/>
</dbReference>
<dbReference type="Proteomes" id="UP000256805">
    <property type="component" value="Unassembled WGS sequence"/>
</dbReference>
<gene>
    <name evidence="1" type="ORF">CBM2634_P50008</name>
</gene>
<dbReference type="PANTHER" id="PTHR33803">
    <property type="entry name" value="IS1478 TRANSPOSASE"/>
    <property type="match status" value="1"/>
</dbReference>
<evidence type="ECO:0000313" key="2">
    <source>
        <dbReference type="Proteomes" id="UP000256805"/>
    </source>
</evidence>
<sequence>MSTPDFFRSRLDGMTDLRHPLAVLASRMPWNSIEAALAPVLARKAKDGSNVVGEDLFGPMLAVAGAGISAAGRPRLPIRLMVGLLYLKHAYSAWRRRA</sequence>
<accession>A0A375JC33</accession>
<proteinExistence type="predicted"/>
<protein>
    <recommendedName>
        <fullName evidence="3">Transposase</fullName>
    </recommendedName>
</protein>